<feature type="region of interest" description="Disordered" evidence="1">
    <location>
        <begin position="29"/>
        <end position="54"/>
    </location>
</feature>
<evidence type="ECO:0000259" key="2">
    <source>
        <dbReference type="Pfam" id="PF23948"/>
    </source>
</evidence>
<comment type="caution">
    <text evidence="3">The sequence shown here is derived from an EMBL/GenBank/DDBJ whole genome shotgun (WGS) entry which is preliminary data.</text>
</comment>
<accession>A0A9P7XY89</accession>
<feature type="domain" description="Arm-like repeat" evidence="2">
    <location>
        <begin position="202"/>
        <end position="554"/>
    </location>
</feature>
<feature type="compositionally biased region" description="Polar residues" evidence="1">
    <location>
        <begin position="36"/>
        <end position="49"/>
    </location>
</feature>
<sequence>MLFFLASTAVLGHLQKRTLKHQSTLTMSDHPLDQLNPHTSCSNSASSTVRIRKRDKLHQSWDSLKSKFKEVKPKTSNQSLHSQPASQQSTQPPSVVSQANNLPSGDNHSAPPSAAQKKALSAPLYAPRALEDIFDENVPKTTIKPELPHLQQRIKMTQQLVYCNTLLLRNTLSPAAAATGEDADNGGPLVLQEPTLDKTELEWLETTKKDPMEADRLRWLATQVVELFVTDANKDFTKIAEIVALGPVLEKEHYRKLLSTFIKEFDDARILDVDILQGLVQLVQDASLGYLVSDDFVRILGILRVHLQGTHQQSTGHSYHLTLAVSRILDVMADHKVQDLDHVLEHEPLSGVLSGLKDSSDPYLMYQACYAFQALQYVPDDESALQAVWRHSTGVIDGLVKITAVFKLDLASVLEGLRNLQDALGDVISVTGSVYEGICSLMESGRGVLDSLKEGLGSGQKRLWYPAVKAAYAFAQAGQLKDLKVLIFEVPCRRDPLFQWGICQLLGEIVVDPAWAVSARQQSVSLLGHLCQHDQDWGQDESVRAWMLTIITKLCASFDQAISETAHYTKALSFAV</sequence>
<feature type="compositionally biased region" description="Low complexity" evidence="1">
    <location>
        <begin position="82"/>
        <end position="99"/>
    </location>
</feature>
<dbReference type="InterPro" id="IPR056251">
    <property type="entry name" value="Arm_rpt_dom"/>
</dbReference>
<gene>
    <name evidence="3" type="ORF">KI688_010474</name>
</gene>
<dbReference type="Proteomes" id="UP000707451">
    <property type="component" value="Unassembled WGS sequence"/>
</dbReference>
<dbReference type="EMBL" id="JAHRHY010000005">
    <property type="protein sequence ID" value="KAG9069570.1"/>
    <property type="molecule type" value="Genomic_DNA"/>
</dbReference>
<feature type="region of interest" description="Disordered" evidence="1">
    <location>
        <begin position="67"/>
        <end position="121"/>
    </location>
</feature>
<dbReference type="InterPro" id="IPR016024">
    <property type="entry name" value="ARM-type_fold"/>
</dbReference>
<protein>
    <recommendedName>
        <fullName evidence="2">Arm-like repeat domain-containing protein</fullName>
    </recommendedName>
</protein>
<dbReference type="OrthoDB" id="2435592at2759"/>
<dbReference type="Pfam" id="PF23948">
    <property type="entry name" value="ARM_5"/>
    <property type="match status" value="1"/>
</dbReference>
<evidence type="ECO:0000256" key="1">
    <source>
        <dbReference type="SAM" id="MobiDB-lite"/>
    </source>
</evidence>
<name>A0A9P7XY89_9FUNG</name>
<evidence type="ECO:0000313" key="4">
    <source>
        <dbReference type="Proteomes" id="UP000707451"/>
    </source>
</evidence>
<evidence type="ECO:0000313" key="3">
    <source>
        <dbReference type="EMBL" id="KAG9069570.1"/>
    </source>
</evidence>
<dbReference type="AlphaFoldDB" id="A0A9P7XY89"/>
<organism evidence="3 4">
    <name type="scientific">Linnemannia hyalina</name>
    <dbReference type="NCBI Taxonomy" id="64524"/>
    <lineage>
        <taxon>Eukaryota</taxon>
        <taxon>Fungi</taxon>
        <taxon>Fungi incertae sedis</taxon>
        <taxon>Mucoromycota</taxon>
        <taxon>Mortierellomycotina</taxon>
        <taxon>Mortierellomycetes</taxon>
        <taxon>Mortierellales</taxon>
        <taxon>Mortierellaceae</taxon>
        <taxon>Linnemannia</taxon>
    </lineage>
</organism>
<reference evidence="3" key="1">
    <citation type="submission" date="2021-06" db="EMBL/GenBank/DDBJ databases">
        <title>Genome Sequence of Mortierella hyaline Strain SCG-10, a Cold-Adapted, Nitrate-Reducing Fungus Isolated from Soil in Minnesota, USA.</title>
        <authorList>
            <person name="Aldossari N."/>
        </authorList>
    </citation>
    <scope>NUCLEOTIDE SEQUENCE</scope>
    <source>
        <strain evidence="3">SCG-10</strain>
    </source>
</reference>
<dbReference type="SUPFAM" id="SSF48371">
    <property type="entry name" value="ARM repeat"/>
    <property type="match status" value="1"/>
</dbReference>
<proteinExistence type="predicted"/>
<keyword evidence="4" id="KW-1185">Reference proteome</keyword>